<dbReference type="InterPro" id="IPR008979">
    <property type="entry name" value="Galactose-bd-like_sf"/>
</dbReference>
<feature type="domain" description="Glycosyl hydrolases family 2 sugar binding" evidence="4">
    <location>
        <begin position="77"/>
        <end position="184"/>
    </location>
</feature>
<evidence type="ECO:0000256" key="1">
    <source>
        <dbReference type="ARBA" id="ARBA00007401"/>
    </source>
</evidence>
<sequence>MRSTADADDRASLLRSHPRPTLARPGWASLDGDWEFTTGAPGDNPADLTFDQSIVVPFPPESAASGLGVDTCEEPRYRRTFTADPAPGHHVLLHFEGVDHDARVWVNGHLVGGHAGGYTPFALDVTDALRHGEGDTHTLVVAASDDARDLELPRGKQAWTADPEVIWYRRSSGIWRSVWLEEVPALRIASVAWTPLDTDGTLAGSIALAGLPRGASGRHSVEATFTHDGVLLARITLQATGPKVEFQVRLGDARTVPIERLLWTPEHPRLIDVDVKLVSDGAVADEVASYTGLRTVRAVRGAVRINERPTFLRLVLEQAYWPDSQFTAPSLEALRAEAQLIADLGFNGLRMHQMSADPRFLRACDELGLLVWADLPAAQLFTPAALERTTANLTELVARDRNHPSLIAWVPFNESWGIPRVARELRQQNAVVALQALAKALDPTRLALGNDGWEHVTGDVIGVHDYSHEPAKLKRRYLPGVIAATLAWRRPGARRLVVGAPRRLGRTLALEGTPVVLSEFGGVSLDSDQAAWRGYGRVRSASALVERVSALVDAVGPDSGLAGWCWTQLTDTLQEQNGLTWPDRTPKAPIADLRAAITESAQA</sequence>
<dbReference type="RefSeq" id="WP_342372314.1">
    <property type="nucleotide sequence ID" value="NZ_CP115965.1"/>
</dbReference>
<proteinExistence type="inferred from homology"/>
<dbReference type="Pfam" id="PF02837">
    <property type="entry name" value="Glyco_hydro_2_N"/>
    <property type="match status" value="1"/>
</dbReference>
<evidence type="ECO:0000313" key="6">
    <source>
        <dbReference type="Proteomes" id="UP001434337"/>
    </source>
</evidence>
<accession>A0ABZ3C8T3</accession>
<feature type="domain" description="Glycoside hydrolase family 2 catalytic" evidence="3">
    <location>
        <begin position="330"/>
        <end position="447"/>
    </location>
</feature>
<dbReference type="PANTHER" id="PTHR42732:SF2">
    <property type="entry name" value="BETA-MANNOSIDASE"/>
    <property type="match status" value="1"/>
</dbReference>
<comment type="similarity">
    <text evidence="1">Belongs to the glycosyl hydrolase 2 family.</text>
</comment>
<dbReference type="EMBL" id="CP115965">
    <property type="protein sequence ID" value="WZW98192.1"/>
    <property type="molecule type" value="Genomic_DNA"/>
</dbReference>
<evidence type="ECO:0000259" key="4">
    <source>
        <dbReference type="Pfam" id="PF02837"/>
    </source>
</evidence>
<organism evidence="5 6">
    <name type="scientific">Propioniciclava soli</name>
    <dbReference type="NCBI Taxonomy" id="2775081"/>
    <lineage>
        <taxon>Bacteria</taxon>
        <taxon>Bacillati</taxon>
        <taxon>Actinomycetota</taxon>
        <taxon>Actinomycetes</taxon>
        <taxon>Propionibacteriales</taxon>
        <taxon>Propionibacteriaceae</taxon>
        <taxon>Propioniciclava</taxon>
    </lineage>
</organism>
<reference evidence="5 6" key="1">
    <citation type="journal article" date="2023" name="Environ Microbiome">
        <title>A coral-associated actinobacterium mitigates coral bleaching under heat stress.</title>
        <authorList>
            <person name="Li J."/>
            <person name="Zou Y."/>
            <person name="Li Q."/>
            <person name="Zhang J."/>
            <person name="Bourne D.G."/>
            <person name="Lyu Y."/>
            <person name="Liu C."/>
            <person name="Zhang S."/>
        </authorList>
    </citation>
    <scope>NUCLEOTIDE SEQUENCE [LARGE SCALE GENOMIC DNA]</scope>
    <source>
        <strain evidence="5 6">SCSIO 13291</strain>
    </source>
</reference>
<dbReference type="GO" id="GO:0016787">
    <property type="term" value="F:hydrolase activity"/>
    <property type="evidence" value="ECO:0007669"/>
    <property type="project" value="UniProtKB-KW"/>
</dbReference>
<dbReference type="SUPFAM" id="SSF51445">
    <property type="entry name" value="(Trans)glycosidases"/>
    <property type="match status" value="1"/>
</dbReference>
<keyword evidence="6" id="KW-1185">Reference proteome</keyword>
<dbReference type="Proteomes" id="UP001434337">
    <property type="component" value="Chromosome"/>
</dbReference>
<dbReference type="InterPro" id="IPR006104">
    <property type="entry name" value="Glyco_hydro_2_N"/>
</dbReference>
<dbReference type="SUPFAM" id="SSF49303">
    <property type="entry name" value="beta-Galactosidase/glucuronidase domain"/>
    <property type="match status" value="1"/>
</dbReference>
<feature type="compositionally biased region" description="Basic and acidic residues" evidence="2">
    <location>
        <begin position="1"/>
        <end position="12"/>
    </location>
</feature>
<evidence type="ECO:0000313" key="5">
    <source>
        <dbReference type="EMBL" id="WZW98192.1"/>
    </source>
</evidence>
<dbReference type="PANTHER" id="PTHR42732">
    <property type="entry name" value="BETA-GALACTOSIDASE"/>
    <property type="match status" value="1"/>
</dbReference>
<dbReference type="InterPro" id="IPR017853">
    <property type="entry name" value="GH"/>
</dbReference>
<evidence type="ECO:0000259" key="3">
    <source>
        <dbReference type="Pfam" id="PF02836"/>
    </source>
</evidence>
<feature type="region of interest" description="Disordered" evidence="2">
    <location>
        <begin position="1"/>
        <end position="28"/>
    </location>
</feature>
<evidence type="ECO:0000256" key="2">
    <source>
        <dbReference type="SAM" id="MobiDB-lite"/>
    </source>
</evidence>
<gene>
    <name evidence="5" type="ORF">PCC79_15070</name>
</gene>
<dbReference type="Gene3D" id="3.20.20.80">
    <property type="entry name" value="Glycosidases"/>
    <property type="match status" value="1"/>
</dbReference>
<protein>
    <submittedName>
        <fullName evidence="5">Glycoside hydrolase family 2 TIM barrel-domain containing protein</fullName>
    </submittedName>
</protein>
<name>A0ABZ3C8T3_9ACTN</name>
<dbReference type="InterPro" id="IPR036156">
    <property type="entry name" value="Beta-gal/glucu_dom_sf"/>
</dbReference>
<dbReference type="Pfam" id="PF02836">
    <property type="entry name" value="Glyco_hydro_2_C"/>
    <property type="match status" value="1"/>
</dbReference>
<dbReference type="InterPro" id="IPR051913">
    <property type="entry name" value="GH2_Domain-Containing"/>
</dbReference>
<dbReference type="InterPro" id="IPR006103">
    <property type="entry name" value="Glyco_hydro_2_cat"/>
</dbReference>
<dbReference type="SUPFAM" id="SSF49785">
    <property type="entry name" value="Galactose-binding domain-like"/>
    <property type="match status" value="1"/>
</dbReference>
<dbReference type="Gene3D" id="2.60.120.260">
    <property type="entry name" value="Galactose-binding domain-like"/>
    <property type="match status" value="1"/>
</dbReference>
<keyword evidence="5" id="KW-0378">Hydrolase</keyword>